<evidence type="ECO:0000313" key="4">
    <source>
        <dbReference type="Proteomes" id="UP000790347"/>
    </source>
</evidence>
<accession>A0A922LCI2</accession>
<gene>
    <name evidence="3" type="ORF">DERF_003378</name>
</gene>
<feature type="compositionally biased region" description="Polar residues" evidence="1">
    <location>
        <begin position="324"/>
        <end position="342"/>
    </location>
</feature>
<feature type="signal peptide" evidence="2">
    <location>
        <begin position="1"/>
        <end position="31"/>
    </location>
</feature>
<organism evidence="3 4">
    <name type="scientific">Dermatophagoides farinae</name>
    <name type="common">American house dust mite</name>
    <dbReference type="NCBI Taxonomy" id="6954"/>
    <lineage>
        <taxon>Eukaryota</taxon>
        <taxon>Metazoa</taxon>
        <taxon>Ecdysozoa</taxon>
        <taxon>Arthropoda</taxon>
        <taxon>Chelicerata</taxon>
        <taxon>Arachnida</taxon>
        <taxon>Acari</taxon>
        <taxon>Acariformes</taxon>
        <taxon>Sarcoptiformes</taxon>
        <taxon>Astigmata</taxon>
        <taxon>Psoroptidia</taxon>
        <taxon>Analgoidea</taxon>
        <taxon>Pyroglyphidae</taxon>
        <taxon>Dermatophagoidinae</taxon>
        <taxon>Dermatophagoides</taxon>
    </lineage>
</organism>
<name>A0A922LCI2_DERFA</name>
<reference evidence="3" key="2">
    <citation type="journal article" date="2022" name="Res Sq">
        <title>Comparative Genomics Reveals Insights into the Divergent Evolution of Astigmatic Mites and Household Pest Adaptations.</title>
        <authorList>
            <person name="Xiong Q."/>
            <person name="Wan A.T.-Y."/>
            <person name="Liu X.-Y."/>
            <person name="Fung C.S.-H."/>
            <person name="Xiao X."/>
            <person name="Malainual N."/>
            <person name="Hou J."/>
            <person name="Wang L."/>
            <person name="Wang M."/>
            <person name="Yang K."/>
            <person name="Cui Y."/>
            <person name="Leung E."/>
            <person name="Nong W."/>
            <person name="Shin S.-K."/>
            <person name="Au S."/>
            <person name="Jeong K.Y."/>
            <person name="Chew F.T."/>
            <person name="Hui J."/>
            <person name="Leung T.F."/>
            <person name="Tungtrongchitr A."/>
            <person name="Zhong N."/>
            <person name="Liu Z."/>
            <person name="Tsui S."/>
        </authorList>
    </citation>
    <scope>NUCLEOTIDE SEQUENCE</scope>
    <source>
        <strain evidence="3">Derf</strain>
        <tissue evidence="3">Whole organism</tissue>
    </source>
</reference>
<evidence type="ECO:0000313" key="3">
    <source>
        <dbReference type="EMBL" id="KAH9529497.1"/>
    </source>
</evidence>
<reference evidence="3" key="1">
    <citation type="submission" date="2013-05" db="EMBL/GenBank/DDBJ databases">
        <authorList>
            <person name="Yim A.K.Y."/>
            <person name="Chan T.F."/>
            <person name="Ji K.M."/>
            <person name="Liu X.Y."/>
            <person name="Zhou J.W."/>
            <person name="Li R.Q."/>
            <person name="Yang K.Y."/>
            <person name="Li J."/>
            <person name="Li M."/>
            <person name="Law P.T.W."/>
            <person name="Wu Y.L."/>
            <person name="Cai Z.L."/>
            <person name="Qin H."/>
            <person name="Bao Y."/>
            <person name="Leung R.K.K."/>
            <person name="Ng P.K.S."/>
            <person name="Zou J."/>
            <person name="Zhong X.J."/>
            <person name="Ran P.X."/>
            <person name="Zhong N.S."/>
            <person name="Liu Z.G."/>
            <person name="Tsui S.K.W."/>
        </authorList>
    </citation>
    <scope>NUCLEOTIDE SEQUENCE</scope>
    <source>
        <strain evidence="3">Derf</strain>
        <tissue evidence="3">Whole organism</tissue>
    </source>
</reference>
<sequence>MSNIHHPFYYNDKFVMIFCLLLLSSCKNGLSQSFTAFDANRTLPLLSSPTFTSSFNSNRTSSPQFQLPTTLPISESQPLSKSNAIEYFQSLFQKAIPLNLNREQTKIFLIAPANNTTNDSNVPLSASNDNILFEGIGQPIERKKSYYFLIPNEQITGRSVTGGDQSAAPQIVSDKIAHNYQLETLDNSLSQNFTGTELNSNRNFSLLTEESRTSGNDSHPISNPFASAPYRSSNDVIESLIQNIFSDLTLQSLPPEEVLFGKLPERDPQKQLDPAIIFGNRTQPEQQPPIEFNQPRQVEPESQFQTQPSPQLPLQPASQFHPQPETQLQPQPVPQFQTQSSPQLPLEPAYQFNQQPATQLQPQPAPQFQTQLPSPPPPPQLQEVDFRQPPTTPILTNYSLGNLDINNRSLNNTLTVNQQGFISSNDIFNNNYTLNQGYNRNFKPNQGNYTFDRENFTFVRNVNNLPSLQQHNGFTNNFTLNNNYNLTNSNNYKSFEPVRHATVSFNLSSFQFPPIPPRYQAGVEYSETDEMPNVTDQDLFVELNRIQEPSVSVTKPEPISRFATTDVPRTIPTTFNDEIKATTLPIDYDQLQNNQQQQQQQLVTGKIQAQTFFPSTPIPRGQTVQFHSQRVTHVAPASHSKEISNGNLAYQKLNISRYNNYFNNNYYAPYENTNYPIYNSPTVSGSTNEYYKYNISGNNFVKTYPTTLQHRSSISTMQTNRPSTTTLVPKKSISKQTTINTTAINSSISQRSKSRPMMGINPTTTKPEPPSLRTVAVPMVMIPTEIADRLVNIISLPNYKFYLGKKTG</sequence>
<proteinExistence type="predicted"/>
<feature type="chain" id="PRO_5038125520" evidence="2">
    <location>
        <begin position="32"/>
        <end position="808"/>
    </location>
</feature>
<keyword evidence="4" id="KW-1185">Reference proteome</keyword>
<protein>
    <submittedName>
        <fullName evidence="3">Uncharacterized protein</fullName>
    </submittedName>
</protein>
<feature type="region of interest" description="Disordered" evidence="1">
    <location>
        <begin position="747"/>
        <end position="771"/>
    </location>
</feature>
<keyword evidence="2" id="KW-0732">Signal</keyword>
<feature type="region of interest" description="Disordered" evidence="1">
    <location>
        <begin position="354"/>
        <end position="393"/>
    </location>
</feature>
<dbReference type="AlphaFoldDB" id="A0A922LCI2"/>
<feature type="compositionally biased region" description="Low complexity" evidence="1">
    <location>
        <begin position="302"/>
        <end position="320"/>
    </location>
</feature>
<feature type="compositionally biased region" description="Low complexity" evidence="1">
    <location>
        <begin position="354"/>
        <end position="372"/>
    </location>
</feature>
<dbReference type="EMBL" id="ASGP02000001">
    <property type="protein sequence ID" value="KAH9529497.1"/>
    <property type="molecule type" value="Genomic_DNA"/>
</dbReference>
<evidence type="ECO:0000256" key="2">
    <source>
        <dbReference type="SAM" id="SignalP"/>
    </source>
</evidence>
<feature type="region of interest" description="Disordered" evidence="1">
    <location>
        <begin position="296"/>
        <end position="342"/>
    </location>
</feature>
<evidence type="ECO:0000256" key="1">
    <source>
        <dbReference type="SAM" id="MobiDB-lite"/>
    </source>
</evidence>
<comment type="caution">
    <text evidence="3">The sequence shown here is derived from an EMBL/GenBank/DDBJ whole genome shotgun (WGS) entry which is preliminary data.</text>
</comment>
<dbReference type="Proteomes" id="UP000790347">
    <property type="component" value="Unassembled WGS sequence"/>
</dbReference>